<accession>A0A0R2BBP5</accession>
<comment type="caution">
    <text evidence="2">The sequence shown here is derived from an EMBL/GenBank/DDBJ whole genome shotgun (WGS) entry which is preliminary data.</text>
</comment>
<dbReference type="InterPro" id="IPR001509">
    <property type="entry name" value="Epimerase_deHydtase"/>
</dbReference>
<dbReference type="SUPFAM" id="SSF51735">
    <property type="entry name" value="NAD(P)-binding Rossmann-fold domains"/>
    <property type="match status" value="1"/>
</dbReference>
<reference evidence="2 3" key="1">
    <citation type="journal article" date="2015" name="Genome Announc.">
        <title>Expanding the biotechnology potential of lactobacilli through comparative genomics of 213 strains and associated genera.</title>
        <authorList>
            <person name="Sun Z."/>
            <person name="Harris H.M."/>
            <person name="McCann A."/>
            <person name="Guo C."/>
            <person name="Argimon S."/>
            <person name="Zhang W."/>
            <person name="Yang X."/>
            <person name="Jeffery I.B."/>
            <person name="Cooney J.C."/>
            <person name="Kagawa T.F."/>
            <person name="Liu W."/>
            <person name="Song Y."/>
            <person name="Salvetti E."/>
            <person name="Wrobel A."/>
            <person name="Rasinkangas P."/>
            <person name="Parkhill J."/>
            <person name="Rea M.C."/>
            <person name="O'Sullivan O."/>
            <person name="Ritari J."/>
            <person name="Douillard F.P."/>
            <person name="Paul Ross R."/>
            <person name="Yang R."/>
            <person name="Briner A.E."/>
            <person name="Felis G.E."/>
            <person name="de Vos W.M."/>
            <person name="Barrangou R."/>
            <person name="Klaenhammer T.R."/>
            <person name="Caufield P.W."/>
            <person name="Cui Y."/>
            <person name="Zhang H."/>
            <person name="O'Toole P.W."/>
        </authorList>
    </citation>
    <scope>NUCLEOTIDE SEQUENCE [LARGE SCALE GENOMIC DNA]</scope>
    <source>
        <strain evidence="2 3">DSM 20515</strain>
    </source>
</reference>
<protein>
    <recommendedName>
        <fullName evidence="1">NAD-dependent epimerase/dehydratase domain-containing protein</fullName>
    </recommendedName>
</protein>
<evidence type="ECO:0000259" key="1">
    <source>
        <dbReference type="Pfam" id="PF01370"/>
    </source>
</evidence>
<dbReference type="PATRIC" id="fig|1423733.4.peg.2552"/>
<sequence length="191" mass="20800">MTSKIILIGGNGYIGRSLTSAWAAIDPSAQFYVLSRSGHNQLEMPQIMNSAIDINDREAVSAEIPDQIDYIVDLVGRPEKDAATSIEVNDKPALLMKFLAETHHAKAMGFIGGRLGAKAFVNTKRTLIGQLQASSVPLAVVEPTLVYGADRQDSMTKMVPLLKIFGAVFPNMKPVKVETVVDELLTKLLQY</sequence>
<evidence type="ECO:0000313" key="2">
    <source>
        <dbReference type="EMBL" id="KRM75252.1"/>
    </source>
</evidence>
<dbReference type="STRING" id="33960.TY91_14825"/>
<dbReference type="Proteomes" id="UP000051845">
    <property type="component" value="Unassembled WGS sequence"/>
</dbReference>
<evidence type="ECO:0000313" key="3">
    <source>
        <dbReference type="Proteomes" id="UP000051845"/>
    </source>
</evidence>
<name>A0A0R2BBP5_SECCO</name>
<dbReference type="AlphaFoldDB" id="A0A0R2BBP5"/>
<gene>
    <name evidence="2" type="ORF">FC82_GL002438</name>
</gene>
<proteinExistence type="predicted"/>
<dbReference type="Pfam" id="PF01370">
    <property type="entry name" value="Epimerase"/>
    <property type="match status" value="1"/>
</dbReference>
<dbReference type="EMBL" id="AYYR01000054">
    <property type="protein sequence ID" value="KRM75252.1"/>
    <property type="molecule type" value="Genomic_DNA"/>
</dbReference>
<feature type="domain" description="NAD-dependent epimerase/dehydratase" evidence="1">
    <location>
        <begin position="5"/>
        <end position="87"/>
    </location>
</feature>
<dbReference type="Gene3D" id="3.40.50.720">
    <property type="entry name" value="NAD(P)-binding Rossmann-like Domain"/>
    <property type="match status" value="1"/>
</dbReference>
<dbReference type="RefSeq" id="WP_054759748.1">
    <property type="nucleotide sequence ID" value="NZ_AYYR01000054.1"/>
</dbReference>
<dbReference type="InterPro" id="IPR036291">
    <property type="entry name" value="NAD(P)-bd_dom_sf"/>
</dbReference>
<organism evidence="2 3">
    <name type="scientific">Secundilactobacillus collinoides DSM 20515 = JCM 1123</name>
    <dbReference type="NCBI Taxonomy" id="1423733"/>
    <lineage>
        <taxon>Bacteria</taxon>
        <taxon>Bacillati</taxon>
        <taxon>Bacillota</taxon>
        <taxon>Bacilli</taxon>
        <taxon>Lactobacillales</taxon>
        <taxon>Lactobacillaceae</taxon>
        <taxon>Secundilactobacillus</taxon>
    </lineage>
</organism>